<sequence length="623" mass="69108">MDFKFNLSTPYIGQPNCASNNENNTTNFNAMNSSNIIEDLFQESPNTNLMNSSDSIAKYIDDFESFPDQKALAVSNETSTSSNELQSSPFYNINNINNINTNNINNEVNGSNYNIQFENVLNHQVSSEINSVASSNNLSTTIFSENGTEYSAVVSPDVFLTNNDRSLSIESYSGNIDPVIINSPINLPKVAPVFNNNNYNHQDPIQLVNNPIYKRINTKTQNIIDNSPIIGTSSFCSSSLPSSSSSSAPFYLNGFDSFNNINNINNININSINNIHNFNSLNNLNNFYFTASNVIGYPHIQAGPVSYPVLQAAPFLSQVPVDSAIISSNSSSPLLGTFINDITAGASSMSLSPTLFNVGTNEFNNTLLFDDINQPVNYTLNNNAQKERLAKMDYNQLETIIRSGLNEQSIVDCLKKDRRLWESASRKPKKGSYKCAHCSLPFSTLVDFAEHLDSNKIDRAYKCPFEDCIWRYVGLPRRAELKRHCLSQHNFELPNPRNRSNSAVVKGSTGTSTSGGIRKQSPTSRSPYTSRASTSYAPRRKSTNSASERSTHIYAAPLIAATTASDDTPKFQCKICGKCPARKDSLTRHIKLCHVNKDSRYNRRMKKELVIKALGKEKCVSKL</sequence>
<evidence type="ECO:0000256" key="2">
    <source>
        <dbReference type="SAM" id="MobiDB-lite"/>
    </source>
</evidence>
<dbReference type="GeneID" id="30965620"/>
<proteinExistence type="predicted"/>
<protein>
    <recommendedName>
        <fullName evidence="3">C2H2-type domain-containing protein</fullName>
    </recommendedName>
</protein>
<keyword evidence="1" id="KW-0479">Metal-binding</keyword>
<evidence type="ECO:0000256" key="1">
    <source>
        <dbReference type="PROSITE-ProRule" id="PRU00042"/>
    </source>
</evidence>
<evidence type="ECO:0000313" key="4">
    <source>
        <dbReference type="EMBL" id="ODV59353.1"/>
    </source>
</evidence>
<organism evidence="4 5">
    <name type="scientific">Ascoidea rubescens DSM 1968</name>
    <dbReference type="NCBI Taxonomy" id="1344418"/>
    <lineage>
        <taxon>Eukaryota</taxon>
        <taxon>Fungi</taxon>
        <taxon>Dikarya</taxon>
        <taxon>Ascomycota</taxon>
        <taxon>Saccharomycotina</taxon>
        <taxon>Saccharomycetes</taxon>
        <taxon>Ascoideaceae</taxon>
        <taxon>Ascoidea</taxon>
    </lineage>
</organism>
<dbReference type="AlphaFoldDB" id="A0A1D2VCX2"/>
<keyword evidence="5" id="KW-1185">Reference proteome</keyword>
<dbReference type="Gene3D" id="3.30.160.60">
    <property type="entry name" value="Classic Zinc Finger"/>
    <property type="match status" value="1"/>
</dbReference>
<dbReference type="RefSeq" id="XP_020045660.1">
    <property type="nucleotide sequence ID" value="XM_020191984.1"/>
</dbReference>
<dbReference type="Proteomes" id="UP000095038">
    <property type="component" value="Unassembled WGS sequence"/>
</dbReference>
<dbReference type="InParanoid" id="A0A1D2VCX2"/>
<name>A0A1D2VCX2_9ASCO</name>
<feature type="domain" description="C2H2-type" evidence="3">
    <location>
        <begin position="571"/>
        <end position="599"/>
    </location>
</feature>
<evidence type="ECO:0000313" key="5">
    <source>
        <dbReference type="Proteomes" id="UP000095038"/>
    </source>
</evidence>
<gene>
    <name evidence="4" type="ORF">ASCRUDRAFT_71712</name>
</gene>
<feature type="compositionally biased region" description="Polar residues" evidence="2">
    <location>
        <begin position="520"/>
        <end position="536"/>
    </location>
</feature>
<feature type="compositionally biased region" description="Low complexity" evidence="2">
    <location>
        <begin position="507"/>
        <end position="516"/>
    </location>
</feature>
<keyword evidence="1" id="KW-0863">Zinc-finger</keyword>
<dbReference type="OrthoDB" id="6910977at2759"/>
<dbReference type="EMBL" id="KV454486">
    <property type="protein sequence ID" value="ODV59353.1"/>
    <property type="molecule type" value="Genomic_DNA"/>
</dbReference>
<dbReference type="GO" id="GO:0008270">
    <property type="term" value="F:zinc ion binding"/>
    <property type="evidence" value="ECO:0007669"/>
    <property type="project" value="UniProtKB-KW"/>
</dbReference>
<dbReference type="SMART" id="SM00355">
    <property type="entry name" value="ZnF_C2H2"/>
    <property type="match status" value="3"/>
</dbReference>
<dbReference type="STRING" id="1344418.A0A1D2VCX2"/>
<dbReference type="PROSITE" id="PS50157">
    <property type="entry name" value="ZINC_FINGER_C2H2_2"/>
    <property type="match status" value="1"/>
</dbReference>
<dbReference type="InterPro" id="IPR013087">
    <property type="entry name" value="Znf_C2H2_type"/>
</dbReference>
<accession>A0A1D2VCX2</accession>
<keyword evidence="1" id="KW-0862">Zinc</keyword>
<feature type="region of interest" description="Disordered" evidence="2">
    <location>
        <begin position="490"/>
        <end position="549"/>
    </location>
</feature>
<evidence type="ECO:0000259" key="3">
    <source>
        <dbReference type="PROSITE" id="PS50157"/>
    </source>
</evidence>
<reference evidence="5" key="1">
    <citation type="submission" date="2016-05" db="EMBL/GenBank/DDBJ databases">
        <title>Comparative genomics of biotechnologically important yeasts.</title>
        <authorList>
            <consortium name="DOE Joint Genome Institute"/>
            <person name="Riley R."/>
            <person name="Haridas S."/>
            <person name="Wolfe K.H."/>
            <person name="Lopes M.R."/>
            <person name="Hittinger C.T."/>
            <person name="Goker M."/>
            <person name="Salamov A."/>
            <person name="Wisecaver J."/>
            <person name="Long T.M."/>
            <person name="Aerts A.L."/>
            <person name="Barry K."/>
            <person name="Choi C."/>
            <person name="Clum A."/>
            <person name="Coughlan A.Y."/>
            <person name="Deshpande S."/>
            <person name="Douglass A.P."/>
            <person name="Hanson S.J."/>
            <person name="Klenk H.-P."/>
            <person name="Labutti K."/>
            <person name="Lapidus A."/>
            <person name="Lindquist E."/>
            <person name="Lipzen A."/>
            <person name="Meier-Kolthoff J.P."/>
            <person name="Ohm R.A."/>
            <person name="Otillar R.P."/>
            <person name="Pangilinan J."/>
            <person name="Peng Y."/>
            <person name="Rokas A."/>
            <person name="Rosa C.A."/>
            <person name="Scheuner C."/>
            <person name="Sibirny A.A."/>
            <person name="Slot J.C."/>
            <person name="Stielow J.B."/>
            <person name="Sun H."/>
            <person name="Kurtzman C.P."/>
            <person name="Blackwell M."/>
            <person name="Grigoriev I.V."/>
            <person name="Jeffries T.W."/>
        </authorList>
    </citation>
    <scope>NUCLEOTIDE SEQUENCE [LARGE SCALE GENOMIC DNA]</scope>
    <source>
        <strain evidence="5">DSM 1968</strain>
    </source>
</reference>